<dbReference type="InterPro" id="IPR023232">
    <property type="entry name" value="Glyco_hydro_2_AS"/>
</dbReference>
<evidence type="ECO:0008006" key="11">
    <source>
        <dbReference type="Google" id="ProtNLM"/>
    </source>
</evidence>
<evidence type="ECO:0000259" key="5">
    <source>
        <dbReference type="Pfam" id="PF00703"/>
    </source>
</evidence>
<dbReference type="SUPFAM" id="SSF51445">
    <property type="entry name" value="(Trans)glycosidases"/>
    <property type="match status" value="1"/>
</dbReference>
<keyword evidence="10" id="KW-1185">Reference proteome</keyword>
<evidence type="ECO:0000259" key="6">
    <source>
        <dbReference type="Pfam" id="PF02836"/>
    </source>
</evidence>
<dbReference type="Proteomes" id="UP001295423">
    <property type="component" value="Unassembled WGS sequence"/>
</dbReference>
<dbReference type="Gene3D" id="3.20.20.80">
    <property type="entry name" value="Glycosidases"/>
    <property type="match status" value="1"/>
</dbReference>
<dbReference type="InterPro" id="IPR032311">
    <property type="entry name" value="DUF4982"/>
</dbReference>
<feature type="chain" id="PRO_5042183362" description="Beta-galactosidase" evidence="4">
    <location>
        <begin position="26"/>
        <end position="970"/>
    </location>
</feature>
<keyword evidence="4" id="KW-0732">Signal</keyword>
<dbReference type="GO" id="GO:0005975">
    <property type="term" value="P:carbohydrate metabolic process"/>
    <property type="evidence" value="ECO:0007669"/>
    <property type="project" value="InterPro"/>
</dbReference>
<dbReference type="Gene3D" id="2.60.120.260">
    <property type="entry name" value="Galactose-binding domain-like"/>
    <property type="match status" value="1"/>
</dbReference>
<organism evidence="9 10">
    <name type="scientific">Cylindrotheca closterium</name>
    <dbReference type="NCBI Taxonomy" id="2856"/>
    <lineage>
        <taxon>Eukaryota</taxon>
        <taxon>Sar</taxon>
        <taxon>Stramenopiles</taxon>
        <taxon>Ochrophyta</taxon>
        <taxon>Bacillariophyta</taxon>
        <taxon>Bacillariophyceae</taxon>
        <taxon>Bacillariophycidae</taxon>
        <taxon>Bacillariales</taxon>
        <taxon>Bacillariaceae</taxon>
        <taxon>Cylindrotheca</taxon>
    </lineage>
</organism>
<dbReference type="SUPFAM" id="SSF49303">
    <property type="entry name" value="beta-Galactosidase/glucuronidase domain"/>
    <property type="match status" value="1"/>
</dbReference>
<dbReference type="Gene3D" id="2.60.40.10">
    <property type="entry name" value="Immunoglobulins"/>
    <property type="match status" value="3"/>
</dbReference>
<dbReference type="InterPro" id="IPR040605">
    <property type="entry name" value="Glyco_hydro2_dom5"/>
</dbReference>
<dbReference type="Pfam" id="PF02836">
    <property type="entry name" value="Glyco_hydro_2_C"/>
    <property type="match status" value="2"/>
</dbReference>
<keyword evidence="3" id="KW-0326">Glycosidase</keyword>
<dbReference type="EMBL" id="CAKOGP040001870">
    <property type="protein sequence ID" value="CAJ1954879.1"/>
    <property type="molecule type" value="Genomic_DNA"/>
</dbReference>
<feature type="domain" description="Glycoside hydrolase family 2 catalytic" evidence="6">
    <location>
        <begin position="394"/>
        <end position="470"/>
    </location>
</feature>
<sequence>MMVKSLPFAGTFLAAFLLLPILVLGAEVNVQCDPPTTSRDRVSFNYGWKFRTGLTDWAPPYEPAPTNVDPGLTPPESKIDFDAAQNWKAVQLPHDGLIANAPSREACPNGCSGRSFLPRHVLWYRKTFDLPCGWTDSDSSYKIWLEFEGSFRNTTVWINEKPVVIGHEAGYTPFTIELDPFLAKNKNHKNAAAAAPTDAPQFTVAVFVDPDNGDEGGPGRGSGWWYEGGGLYRHVWLHRAPKQHRIDDLFVYTNDIQLETSEKALWATLHGNMTLVLEDNDDDNVMDQDNQVLKLQEDYCVDISIANNEGVPLDKYEAEASVQLHSDGPTKKTSSSSSSYSYQYQVKLIFPQLWTTARPYLYHVQVFLRDCGTGAELDSVSTYHGIRTIAYTANQGFYLNNQAFKIRGFCDHNTFGVVGMAVPDRINLFRAQASRSIGGNARRTSHNPPDPTLLDLYDRLGMVVLNENRLFANKTKYVENMKALVKRDRNHPSVILWSFCNELGCQGQHEVAGPAFQEVVDTYDGTRPTLANMMKYGGILSDTVDVQGFSHRPRETLDDCHANLPEKPIMQSECCSCNTMRGEDAGCETTYDNPHYACDQGAFNARCLEQTVNASDGVAYAAGTFVWTLFDYYGEPPSAGKTVSSTYGQFDLMGFEKPAAFWFRSQWLLNVTDGRPDKTFETMGKYEVKLVESWESPDSWDRTKGNTTRTIHAYSNAPFIELFVNNASQGILPVATMVRGEGSYAEFEDVEWKAGSLAAVARMEEDGDAVASTEVMTCGPPVALKLSIDCPSPHTGTGSALFLDGQDAALIRASIVDATGQVVHMANSQNVSFAIVSGPGEIQGSGSGNPKSYEANNAPWHIAYHGLVRAVVRVTSGAGLSEYEKAMLQAIDGPSGLTLDGTAEDIVLEASSPGLETVRLTIPTSTSPKDSVLQVAQAGAGKAVDFFRSEEEEEYGIIEDDGGEVGFEIA</sequence>
<evidence type="ECO:0000259" key="7">
    <source>
        <dbReference type="Pfam" id="PF16355"/>
    </source>
</evidence>
<dbReference type="Pfam" id="PF00703">
    <property type="entry name" value="Glyco_hydro_2"/>
    <property type="match status" value="1"/>
</dbReference>
<keyword evidence="2" id="KW-0378">Hydrolase</keyword>
<dbReference type="InterPro" id="IPR036156">
    <property type="entry name" value="Beta-gal/glucu_dom_sf"/>
</dbReference>
<evidence type="ECO:0000256" key="4">
    <source>
        <dbReference type="SAM" id="SignalP"/>
    </source>
</evidence>
<evidence type="ECO:0000256" key="2">
    <source>
        <dbReference type="ARBA" id="ARBA00022801"/>
    </source>
</evidence>
<dbReference type="GO" id="GO:0004553">
    <property type="term" value="F:hydrolase activity, hydrolyzing O-glycosyl compounds"/>
    <property type="evidence" value="ECO:0007669"/>
    <property type="project" value="InterPro"/>
</dbReference>
<evidence type="ECO:0000313" key="9">
    <source>
        <dbReference type="EMBL" id="CAJ1954879.1"/>
    </source>
</evidence>
<dbReference type="PROSITE" id="PS00608">
    <property type="entry name" value="GLYCOSYL_HYDROL_F2_2"/>
    <property type="match status" value="1"/>
</dbReference>
<reference evidence="9" key="1">
    <citation type="submission" date="2023-08" db="EMBL/GenBank/DDBJ databases">
        <authorList>
            <person name="Audoor S."/>
            <person name="Bilcke G."/>
        </authorList>
    </citation>
    <scope>NUCLEOTIDE SEQUENCE</scope>
</reference>
<comment type="similarity">
    <text evidence="1">Belongs to the glycosyl hydrolase 2 family.</text>
</comment>
<feature type="domain" description="Glycoside hydrolase family 2" evidence="8">
    <location>
        <begin position="801"/>
        <end position="879"/>
    </location>
</feature>
<dbReference type="SUPFAM" id="SSF49785">
    <property type="entry name" value="Galactose-binding domain-like"/>
    <property type="match status" value="1"/>
</dbReference>
<dbReference type="AlphaFoldDB" id="A0AAD2JJ35"/>
<evidence type="ECO:0000256" key="3">
    <source>
        <dbReference type="ARBA" id="ARBA00023295"/>
    </source>
</evidence>
<dbReference type="InterPro" id="IPR013783">
    <property type="entry name" value="Ig-like_fold"/>
</dbReference>
<dbReference type="Pfam" id="PF18565">
    <property type="entry name" value="Glyco_hydro2_C5"/>
    <property type="match status" value="1"/>
</dbReference>
<protein>
    <recommendedName>
        <fullName evidence="11">Beta-galactosidase</fullName>
    </recommendedName>
</protein>
<gene>
    <name evidence="9" type="ORF">CYCCA115_LOCUS15471</name>
</gene>
<feature type="signal peptide" evidence="4">
    <location>
        <begin position="1"/>
        <end position="25"/>
    </location>
</feature>
<dbReference type="InterPro" id="IPR051913">
    <property type="entry name" value="GH2_Domain-Containing"/>
</dbReference>
<evidence type="ECO:0000256" key="1">
    <source>
        <dbReference type="ARBA" id="ARBA00007401"/>
    </source>
</evidence>
<name>A0AAD2JJ35_9STRA</name>
<comment type="caution">
    <text evidence="9">The sequence shown here is derived from an EMBL/GenBank/DDBJ whole genome shotgun (WGS) entry which is preliminary data.</text>
</comment>
<evidence type="ECO:0000259" key="8">
    <source>
        <dbReference type="Pfam" id="PF18565"/>
    </source>
</evidence>
<dbReference type="InterPro" id="IPR017853">
    <property type="entry name" value="GH"/>
</dbReference>
<feature type="domain" description="Glycoside hydrolase family 2 catalytic" evidence="6">
    <location>
        <begin position="475"/>
        <end position="616"/>
    </location>
</feature>
<accession>A0AAD2JJ35</accession>
<feature type="domain" description="DUF4982" evidence="7">
    <location>
        <begin position="710"/>
        <end position="771"/>
    </location>
</feature>
<dbReference type="InterPro" id="IPR008979">
    <property type="entry name" value="Galactose-bd-like_sf"/>
</dbReference>
<dbReference type="InterPro" id="IPR006103">
    <property type="entry name" value="Glyco_hydro_2_cat"/>
</dbReference>
<dbReference type="PANTHER" id="PTHR42732:SF1">
    <property type="entry name" value="BETA-MANNOSIDASE"/>
    <property type="match status" value="1"/>
</dbReference>
<evidence type="ECO:0000313" key="10">
    <source>
        <dbReference type="Proteomes" id="UP001295423"/>
    </source>
</evidence>
<feature type="domain" description="Glycoside hydrolase family 2 immunoglobulin-like beta-sandwich" evidence="5">
    <location>
        <begin position="300"/>
        <end position="387"/>
    </location>
</feature>
<dbReference type="PANTHER" id="PTHR42732">
    <property type="entry name" value="BETA-GALACTOSIDASE"/>
    <property type="match status" value="1"/>
</dbReference>
<proteinExistence type="inferred from homology"/>
<dbReference type="InterPro" id="IPR006102">
    <property type="entry name" value="Ig-like_GH2"/>
</dbReference>
<dbReference type="Pfam" id="PF16355">
    <property type="entry name" value="DUF4982"/>
    <property type="match status" value="1"/>
</dbReference>